<dbReference type="InterPro" id="IPR012337">
    <property type="entry name" value="RNaseH-like_sf"/>
</dbReference>
<dbReference type="SMART" id="SM00479">
    <property type="entry name" value="EXOIII"/>
    <property type="match status" value="1"/>
</dbReference>
<proteinExistence type="predicted"/>
<gene>
    <name evidence="6" type="ORF">GCM10023191_025870</name>
</gene>
<dbReference type="RefSeq" id="WP_345462161.1">
    <property type="nucleotide sequence ID" value="NZ_BAABHF010000016.1"/>
</dbReference>
<dbReference type="PANTHER" id="PTHR30231:SF4">
    <property type="entry name" value="PROTEIN NEN2"/>
    <property type="match status" value="1"/>
</dbReference>
<keyword evidence="7" id="KW-1185">Reference proteome</keyword>
<keyword evidence="2" id="KW-0378">Hydrolase</keyword>
<evidence type="ECO:0000256" key="2">
    <source>
        <dbReference type="ARBA" id="ARBA00022801"/>
    </source>
</evidence>
<keyword evidence="1" id="KW-0540">Nuclease</keyword>
<evidence type="ECO:0000256" key="1">
    <source>
        <dbReference type="ARBA" id="ARBA00022722"/>
    </source>
</evidence>
<protein>
    <recommendedName>
        <fullName evidence="5">Exonuclease domain-containing protein</fullName>
    </recommendedName>
</protein>
<comment type="caution">
    <text evidence="6">The sequence shown here is derived from an EMBL/GenBank/DDBJ whole genome shotgun (WGS) entry which is preliminary data.</text>
</comment>
<feature type="domain" description="Exonuclease" evidence="5">
    <location>
        <begin position="11"/>
        <end position="184"/>
    </location>
</feature>
<dbReference type="EMBL" id="BAABHF010000016">
    <property type="protein sequence ID" value="GAA4491612.1"/>
    <property type="molecule type" value="Genomic_DNA"/>
</dbReference>
<keyword evidence="3" id="KW-0269">Exonuclease</keyword>
<dbReference type="Proteomes" id="UP001500503">
    <property type="component" value="Unassembled WGS sequence"/>
</dbReference>
<dbReference type="SUPFAM" id="SSF53098">
    <property type="entry name" value="Ribonuclease H-like"/>
    <property type="match status" value="1"/>
</dbReference>
<sequence>MADGALWTHAPLVALDLEGTGAQDRDAEAILEIALIPITAGRPSPDGAYTTLINPGRRIRQRPWISPGLTNSALAAAPRLSDVEPLLHQRLSAKILVGHNIAVDWRLLHRRCPTIKPSGLIDTLRLARHLHPGLREKSLTALIERYALTDRVTDLAPGSRPHRALWDATAAALLLTALVNDLPNSAALGLNELRHVSGLPMQDDPQPPDAAEQLPLL</sequence>
<dbReference type="InterPro" id="IPR036397">
    <property type="entry name" value="RNaseH_sf"/>
</dbReference>
<feature type="region of interest" description="Disordered" evidence="4">
    <location>
        <begin position="198"/>
        <end position="217"/>
    </location>
</feature>
<evidence type="ECO:0000256" key="4">
    <source>
        <dbReference type="SAM" id="MobiDB-lite"/>
    </source>
</evidence>
<evidence type="ECO:0000256" key="3">
    <source>
        <dbReference type="ARBA" id="ARBA00022839"/>
    </source>
</evidence>
<evidence type="ECO:0000259" key="5">
    <source>
        <dbReference type="SMART" id="SM00479"/>
    </source>
</evidence>
<accession>A0ABP8PRI3</accession>
<name>A0ABP8PRI3_9ACTN</name>
<evidence type="ECO:0000313" key="7">
    <source>
        <dbReference type="Proteomes" id="UP001500503"/>
    </source>
</evidence>
<dbReference type="CDD" id="cd06127">
    <property type="entry name" value="DEDDh"/>
    <property type="match status" value="1"/>
</dbReference>
<dbReference type="PANTHER" id="PTHR30231">
    <property type="entry name" value="DNA POLYMERASE III SUBUNIT EPSILON"/>
    <property type="match status" value="1"/>
</dbReference>
<organism evidence="6 7">
    <name type="scientific">Actinoallomurus oryzae</name>
    <dbReference type="NCBI Taxonomy" id="502180"/>
    <lineage>
        <taxon>Bacteria</taxon>
        <taxon>Bacillati</taxon>
        <taxon>Actinomycetota</taxon>
        <taxon>Actinomycetes</taxon>
        <taxon>Streptosporangiales</taxon>
        <taxon>Thermomonosporaceae</taxon>
        <taxon>Actinoallomurus</taxon>
    </lineage>
</organism>
<dbReference type="Gene3D" id="3.30.420.10">
    <property type="entry name" value="Ribonuclease H-like superfamily/Ribonuclease H"/>
    <property type="match status" value="1"/>
</dbReference>
<evidence type="ECO:0000313" key="6">
    <source>
        <dbReference type="EMBL" id="GAA4491612.1"/>
    </source>
</evidence>
<feature type="compositionally biased region" description="Low complexity" evidence="4">
    <location>
        <begin position="199"/>
        <end position="217"/>
    </location>
</feature>
<reference evidence="7" key="1">
    <citation type="journal article" date="2019" name="Int. J. Syst. Evol. Microbiol.">
        <title>The Global Catalogue of Microorganisms (GCM) 10K type strain sequencing project: providing services to taxonomists for standard genome sequencing and annotation.</title>
        <authorList>
            <consortium name="The Broad Institute Genomics Platform"/>
            <consortium name="The Broad Institute Genome Sequencing Center for Infectious Disease"/>
            <person name="Wu L."/>
            <person name="Ma J."/>
        </authorList>
    </citation>
    <scope>NUCLEOTIDE SEQUENCE [LARGE SCALE GENOMIC DNA]</scope>
    <source>
        <strain evidence="7">JCM 17933</strain>
    </source>
</reference>
<dbReference type="InterPro" id="IPR013520">
    <property type="entry name" value="Ribonucl_H"/>
</dbReference>
<dbReference type="Pfam" id="PF00929">
    <property type="entry name" value="RNase_T"/>
    <property type="match status" value="1"/>
</dbReference>